<dbReference type="EMBL" id="SMOD01000018">
    <property type="protein sequence ID" value="TDG05776.1"/>
    <property type="molecule type" value="Genomic_DNA"/>
</dbReference>
<name>A0A4R5LCI6_9BURK</name>
<dbReference type="RefSeq" id="WP_133185017.1">
    <property type="nucleotide sequence ID" value="NZ_SMOD01000018.1"/>
</dbReference>
<comment type="caution">
    <text evidence="2">The sequence shown here is derived from an EMBL/GenBank/DDBJ whole genome shotgun (WGS) entry which is preliminary data.</text>
</comment>
<protein>
    <submittedName>
        <fullName evidence="2">Uncharacterized protein</fullName>
    </submittedName>
</protein>
<evidence type="ECO:0000313" key="2">
    <source>
        <dbReference type="EMBL" id="TDG05776.1"/>
    </source>
</evidence>
<reference evidence="2 3" key="1">
    <citation type="submission" date="2019-03" db="EMBL/GenBank/DDBJ databases">
        <title>Paraburkholderia sp. isolated from native Mimosa gymnas in Guartela State Park, Brazil.</title>
        <authorList>
            <person name="Paulitsch F."/>
            <person name="Hungria M."/>
            <person name="Delamuta J.R.M."/>
            <person name="Ribeiro R.A."/>
            <person name="Dall'Agnol R."/>
            <person name="Silva J.S.B."/>
        </authorList>
    </citation>
    <scope>NUCLEOTIDE SEQUENCE [LARGE SCALE GENOMIC DNA]</scope>
    <source>
        <strain evidence="2 3">CNPSo 3008</strain>
    </source>
</reference>
<proteinExistence type="predicted"/>
<evidence type="ECO:0000313" key="3">
    <source>
        <dbReference type="Proteomes" id="UP000295606"/>
    </source>
</evidence>
<keyword evidence="1" id="KW-0472">Membrane</keyword>
<evidence type="ECO:0000256" key="1">
    <source>
        <dbReference type="SAM" id="Phobius"/>
    </source>
</evidence>
<dbReference type="OrthoDB" id="9102964at2"/>
<keyword evidence="1" id="KW-1133">Transmembrane helix</keyword>
<keyword evidence="1" id="KW-0812">Transmembrane</keyword>
<dbReference type="Proteomes" id="UP000295606">
    <property type="component" value="Unassembled WGS sequence"/>
</dbReference>
<accession>A0A4R5LCI6</accession>
<dbReference type="AlphaFoldDB" id="A0A4R5LCI6"/>
<sequence length="136" mass="14278">MATRIIEGAAVRAAAGREAQIADRPAAVRLLIKLREHKARVMLLAVAAGCVVAFASWLDDQLRPALEARERNELSEEAAEEMRAAVAPCVPSAVHSHTSWCGAVRIVPPPPRPVTPLPLIAGAPAAFCTANGSPSC</sequence>
<gene>
    <name evidence="2" type="ORF">E1N52_22890</name>
</gene>
<organism evidence="2 3">
    <name type="scientific">Paraburkholderia guartelaensis</name>
    <dbReference type="NCBI Taxonomy" id="2546446"/>
    <lineage>
        <taxon>Bacteria</taxon>
        <taxon>Pseudomonadati</taxon>
        <taxon>Pseudomonadota</taxon>
        <taxon>Betaproteobacteria</taxon>
        <taxon>Burkholderiales</taxon>
        <taxon>Burkholderiaceae</taxon>
        <taxon>Paraburkholderia</taxon>
    </lineage>
</organism>
<feature type="transmembrane region" description="Helical" evidence="1">
    <location>
        <begin position="39"/>
        <end position="58"/>
    </location>
</feature>